<dbReference type="AlphaFoldDB" id="A0A971M4E0"/>
<evidence type="ECO:0000256" key="1">
    <source>
        <dbReference type="ARBA" id="ARBA00001946"/>
    </source>
</evidence>
<evidence type="ECO:0000256" key="7">
    <source>
        <dbReference type="ARBA" id="ARBA00022840"/>
    </source>
</evidence>
<keyword evidence="5" id="KW-0479">Metal-binding</keyword>
<keyword evidence="3" id="KW-0808">Transferase</keyword>
<dbReference type="Gene3D" id="3.30.460.10">
    <property type="entry name" value="Beta Polymerase, domain 2"/>
    <property type="match status" value="1"/>
</dbReference>
<evidence type="ECO:0000256" key="3">
    <source>
        <dbReference type="ARBA" id="ARBA00022679"/>
    </source>
</evidence>
<evidence type="ECO:0000256" key="2">
    <source>
        <dbReference type="ARBA" id="ARBA00022649"/>
    </source>
</evidence>
<reference evidence="11" key="1">
    <citation type="journal article" date="2020" name="Biotechnol. Biofuels">
        <title>New insights from the biogas microbiome by comprehensive genome-resolved metagenomics of nearly 1600 species originating from multiple anaerobic digesters.</title>
        <authorList>
            <person name="Campanaro S."/>
            <person name="Treu L."/>
            <person name="Rodriguez-R L.M."/>
            <person name="Kovalovszki A."/>
            <person name="Ziels R.M."/>
            <person name="Maus I."/>
            <person name="Zhu X."/>
            <person name="Kougias P.G."/>
            <person name="Basile A."/>
            <person name="Luo G."/>
            <person name="Schluter A."/>
            <person name="Konstantinidis K.T."/>
            <person name="Angelidaki I."/>
        </authorList>
    </citation>
    <scope>NUCLEOTIDE SEQUENCE</scope>
    <source>
        <strain evidence="11">AS06rmzACSIP_7</strain>
    </source>
</reference>
<dbReference type="InterPro" id="IPR043519">
    <property type="entry name" value="NT_sf"/>
</dbReference>
<dbReference type="SUPFAM" id="SSF81301">
    <property type="entry name" value="Nucleotidyltransferase"/>
    <property type="match status" value="1"/>
</dbReference>
<sequence>MKKDDILSFLSDFKKRHGDRYGIISLGVFGSVARGEMRDDSDVDICVRTRTPDPFVIVHIKEDLESSLHRRVDIIRVRDRMNPFLKKRIDEESIYV</sequence>
<dbReference type="EMBL" id="JAAYEE010000153">
    <property type="protein sequence ID" value="NLW35633.1"/>
    <property type="molecule type" value="Genomic_DNA"/>
</dbReference>
<dbReference type="PANTHER" id="PTHR33571:SF14">
    <property type="entry name" value="PROTEIN ADENYLYLTRANSFERASE MJ0435-RELATED"/>
    <property type="match status" value="1"/>
</dbReference>
<gene>
    <name evidence="11" type="ORF">GXY80_09170</name>
</gene>
<dbReference type="GO" id="GO:0016779">
    <property type="term" value="F:nucleotidyltransferase activity"/>
    <property type="evidence" value="ECO:0007669"/>
    <property type="project" value="UniProtKB-KW"/>
</dbReference>
<dbReference type="PANTHER" id="PTHR33571">
    <property type="entry name" value="SSL8005 PROTEIN"/>
    <property type="match status" value="1"/>
</dbReference>
<evidence type="ECO:0000313" key="11">
    <source>
        <dbReference type="EMBL" id="NLW35633.1"/>
    </source>
</evidence>
<dbReference type="InterPro" id="IPR002934">
    <property type="entry name" value="Polymerase_NTP_transf_dom"/>
</dbReference>
<reference evidence="11" key="2">
    <citation type="submission" date="2020-01" db="EMBL/GenBank/DDBJ databases">
        <authorList>
            <person name="Campanaro S."/>
        </authorList>
    </citation>
    <scope>NUCLEOTIDE SEQUENCE</scope>
    <source>
        <strain evidence="11">AS06rmzACSIP_7</strain>
    </source>
</reference>
<organism evidence="11 12">
    <name type="scientific">Syntrophorhabdus aromaticivorans</name>
    <dbReference type="NCBI Taxonomy" id="328301"/>
    <lineage>
        <taxon>Bacteria</taxon>
        <taxon>Pseudomonadati</taxon>
        <taxon>Thermodesulfobacteriota</taxon>
        <taxon>Syntrophorhabdia</taxon>
        <taxon>Syntrophorhabdales</taxon>
        <taxon>Syntrophorhabdaceae</taxon>
        <taxon>Syntrophorhabdus</taxon>
    </lineage>
</organism>
<dbReference type="Proteomes" id="UP000777265">
    <property type="component" value="Unassembled WGS sequence"/>
</dbReference>
<evidence type="ECO:0000256" key="4">
    <source>
        <dbReference type="ARBA" id="ARBA00022695"/>
    </source>
</evidence>
<accession>A0A971M4E0</accession>
<protein>
    <submittedName>
        <fullName evidence="11">Nucleotidyltransferase</fullName>
    </submittedName>
</protein>
<dbReference type="Pfam" id="PF01909">
    <property type="entry name" value="NTP_transf_2"/>
    <property type="match status" value="1"/>
</dbReference>
<evidence type="ECO:0000256" key="8">
    <source>
        <dbReference type="ARBA" id="ARBA00022842"/>
    </source>
</evidence>
<evidence type="ECO:0000313" key="12">
    <source>
        <dbReference type="Proteomes" id="UP000777265"/>
    </source>
</evidence>
<comment type="similarity">
    <text evidence="9">Belongs to the MntA antitoxin family.</text>
</comment>
<keyword evidence="2" id="KW-1277">Toxin-antitoxin system</keyword>
<keyword evidence="6" id="KW-0547">Nucleotide-binding</keyword>
<keyword evidence="4" id="KW-0548">Nucleotidyltransferase</keyword>
<dbReference type="CDD" id="cd05403">
    <property type="entry name" value="NT_KNTase_like"/>
    <property type="match status" value="1"/>
</dbReference>
<keyword evidence="8" id="KW-0460">Magnesium</keyword>
<comment type="caution">
    <text evidence="11">The sequence shown here is derived from an EMBL/GenBank/DDBJ whole genome shotgun (WGS) entry which is preliminary data.</text>
</comment>
<keyword evidence="7" id="KW-0067">ATP-binding</keyword>
<evidence type="ECO:0000256" key="9">
    <source>
        <dbReference type="ARBA" id="ARBA00038276"/>
    </source>
</evidence>
<evidence type="ECO:0000259" key="10">
    <source>
        <dbReference type="Pfam" id="PF01909"/>
    </source>
</evidence>
<name>A0A971M4E0_9BACT</name>
<proteinExistence type="inferred from homology"/>
<feature type="domain" description="Polymerase nucleotidyl transferase" evidence="10">
    <location>
        <begin position="12"/>
        <end position="96"/>
    </location>
</feature>
<evidence type="ECO:0000256" key="6">
    <source>
        <dbReference type="ARBA" id="ARBA00022741"/>
    </source>
</evidence>
<dbReference type="InterPro" id="IPR052038">
    <property type="entry name" value="Type-VII_TA_antitoxin"/>
</dbReference>
<dbReference type="GO" id="GO:0005524">
    <property type="term" value="F:ATP binding"/>
    <property type="evidence" value="ECO:0007669"/>
    <property type="project" value="UniProtKB-KW"/>
</dbReference>
<evidence type="ECO:0000256" key="5">
    <source>
        <dbReference type="ARBA" id="ARBA00022723"/>
    </source>
</evidence>
<comment type="cofactor">
    <cofactor evidence="1">
        <name>Mg(2+)</name>
        <dbReference type="ChEBI" id="CHEBI:18420"/>
    </cofactor>
</comment>
<dbReference type="GO" id="GO:0046872">
    <property type="term" value="F:metal ion binding"/>
    <property type="evidence" value="ECO:0007669"/>
    <property type="project" value="UniProtKB-KW"/>
</dbReference>